<dbReference type="EMBL" id="CAJPWZ010002222">
    <property type="protein sequence ID" value="CAG2233975.1"/>
    <property type="molecule type" value="Genomic_DNA"/>
</dbReference>
<keyword evidence="10" id="KW-1185">Reference proteome</keyword>
<dbReference type="InterPro" id="IPR035979">
    <property type="entry name" value="RBD_domain_sf"/>
</dbReference>
<dbReference type="InterPro" id="IPR013083">
    <property type="entry name" value="Znf_RING/FYVE/PHD"/>
</dbReference>
<evidence type="ECO:0000256" key="6">
    <source>
        <dbReference type="SAM" id="MobiDB-lite"/>
    </source>
</evidence>
<keyword evidence="1 4" id="KW-0863">Zinc-finger</keyword>
<dbReference type="SUPFAM" id="SSF57850">
    <property type="entry name" value="RING/U-box"/>
    <property type="match status" value="1"/>
</dbReference>
<dbReference type="Proteomes" id="UP000683360">
    <property type="component" value="Unassembled WGS sequence"/>
</dbReference>
<evidence type="ECO:0000256" key="5">
    <source>
        <dbReference type="PROSITE-ProRule" id="PRU00176"/>
    </source>
</evidence>
<dbReference type="InterPro" id="IPR052462">
    <property type="entry name" value="SLIRP/GR-RBP-like"/>
</dbReference>
<feature type="domain" description="RING-type" evidence="7">
    <location>
        <begin position="509"/>
        <end position="546"/>
    </location>
</feature>
<dbReference type="Gene3D" id="3.30.40.10">
    <property type="entry name" value="Zinc/RING finger domain, C3HC4 (zinc finger)"/>
    <property type="match status" value="1"/>
</dbReference>
<dbReference type="GO" id="GO:0008270">
    <property type="term" value="F:zinc ion binding"/>
    <property type="evidence" value="ECO:0007669"/>
    <property type="project" value="UniProtKB-KW"/>
</dbReference>
<feature type="domain" description="RRM" evidence="8">
    <location>
        <begin position="13"/>
        <end position="70"/>
    </location>
</feature>
<dbReference type="PROSITE" id="PS50102">
    <property type="entry name" value="RRM"/>
    <property type="match status" value="1"/>
</dbReference>
<dbReference type="OrthoDB" id="10251219at2759"/>
<dbReference type="InterPro" id="IPR012677">
    <property type="entry name" value="Nucleotide-bd_a/b_plait_sf"/>
</dbReference>
<sequence>MTGISGKSCGFGFVCYANADEALSVMTEFGRSKGYGFVCFSSPEDASKAVTEMDGRIIVAKPLYVALSQRKEDRRAHLASQYMQRLASIRKQMSPSAGPGYILPTLTQGQRPFYAPTQVPQMRASPRWPTQQKQHTQANEFQNMPGRQVRPVNPATAGATQPGQSNIRGGMNARPITRQSCTEQPPRMPQSIPTRRQVAFPTAVPNQLNRHLATQMRSPQQIGGQHNMVMPQNYMSEEFHQKEDSSLYDSSSSSPEDEIISTFYDIINKLTLRSGNIDEITDVIVQMLQNCSDDRVISYIIDYLFEKLTIGGVLQRIAVVRFMIRDLLLVLVEHPSNETVTCATEVLERTGAIIEETAHLNKPEEGNFSEVFFHLQQLESCENLNQATKASIRSLLNLKSRNCVRGNSSQQHSISSPNHYEKNHKNVVLERPSVEYFPANCQALMTKLCVDNTGSEEQFGETEDTQSSIQGAAGYTSELVTEPMIAKEIENTGNGNQKSMDNTDDKYMCKICFDDPVEVTFLPCMHVCCCKNCSDKLKVKQCPICRKKIKESRPLYFA</sequence>
<protein>
    <submittedName>
        <fullName evidence="9">PABPC</fullName>
    </submittedName>
</protein>
<dbReference type="InterPro" id="IPR000504">
    <property type="entry name" value="RRM_dom"/>
</dbReference>
<proteinExistence type="predicted"/>
<keyword evidence="3 5" id="KW-0694">RNA-binding</keyword>
<dbReference type="InterPro" id="IPR001841">
    <property type="entry name" value="Znf_RING"/>
</dbReference>
<evidence type="ECO:0000313" key="9">
    <source>
        <dbReference type="EMBL" id="CAG2233975.1"/>
    </source>
</evidence>
<evidence type="ECO:0000256" key="2">
    <source>
        <dbReference type="ARBA" id="ARBA00022833"/>
    </source>
</evidence>
<dbReference type="AlphaFoldDB" id="A0A8S3TKE9"/>
<dbReference type="InterPro" id="IPR016024">
    <property type="entry name" value="ARM-type_fold"/>
</dbReference>
<organism evidence="9 10">
    <name type="scientific">Mytilus edulis</name>
    <name type="common">Blue mussel</name>
    <dbReference type="NCBI Taxonomy" id="6550"/>
    <lineage>
        <taxon>Eukaryota</taxon>
        <taxon>Metazoa</taxon>
        <taxon>Spiralia</taxon>
        <taxon>Lophotrochozoa</taxon>
        <taxon>Mollusca</taxon>
        <taxon>Bivalvia</taxon>
        <taxon>Autobranchia</taxon>
        <taxon>Pteriomorphia</taxon>
        <taxon>Mytilida</taxon>
        <taxon>Mytiloidea</taxon>
        <taxon>Mytilidae</taxon>
        <taxon>Mytilinae</taxon>
        <taxon>Mytilus</taxon>
    </lineage>
</organism>
<evidence type="ECO:0000256" key="3">
    <source>
        <dbReference type="ARBA" id="ARBA00022884"/>
    </source>
</evidence>
<name>A0A8S3TKE9_MYTED</name>
<feature type="compositionally biased region" description="Polar residues" evidence="6">
    <location>
        <begin position="132"/>
        <end position="142"/>
    </location>
</feature>
<dbReference type="Gene3D" id="3.30.70.330">
    <property type="match status" value="1"/>
</dbReference>
<gene>
    <name evidence="9" type="ORF">MEDL_46719</name>
</gene>
<dbReference type="Gene3D" id="1.25.40.180">
    <property type="match status" value="1"/>
</dbReference>
<dbReference type="Pfam" id="PF13920">
    <property type="entry name" value="zf-C3HC4_3"/>
    <property type="match status" value="1"/>
</dbReference>
<dbReference type="Pfam" id="PF00076">
    <property type="entry name" value="RRM_1"/>
    <property type="match status" value="1"/>
</dbReference>
<accession>A0A8S3TKE9</accession>
<dbReference type="PROSITE" id="PS50089">
    <property type="entry name" value="ZF_RING_2"/>
    <property type="match status" value="1"/>
</dbReference>
<evidence type="ECO:0000256" key="1">
    <source>
        <dbReference type="ARBA" id="ARBA00022771"/>
    </source>
</evidence>
<dbReference type="SUPFAM" id="SSF54928">
    <property type="entry name" value="RNA-binding domain, RBD"/>
    <property type="match status" value="1"/>
</dbReference>
<evidence type="ECO:0000259" key="7">
    <source>
        <dbReference type="PROSITE" id="PS50089"/>
    </source>
</evidence>
<evidence type="ECO:0000313" key="10">
    <source>
        <dbReference type="Proteomes" id="UP000683360"/>
    </source>
</evidence>
<comment type="caution">
    <text evidence="9">The sequence shown here is derived from an EMBL/GenBank/DDBJ whole genome shotgun (WGS) entry which is preliminary data.</text>
</comment>
<feature type="region of interest" description="Disordered" evidence="6">
    <location>
        <begin position="132"/>
        <end position="172"/>
    </location>
</feature>
<evidence type="ECO:0000259" key="8">
    <source>
        <dbReference type="PROSITE" id="PS50102"/>
    </source>
</evidence>
<keyword evidence="2" id="KW-0862">Zinc</keyword>
<reference evidence="9" key="1">
    <citation type="submission" date="2021-03" db="EMBL/GenBank/DDBJ databases">
        <authorList>
            <person name="Bekaert M."/>
        </authorList>
    </citation>
    <scope>NUCLEOTIDE SEQUENCE</scope>
</reference>
<feature type="compositionally biased region" description="Polar residues" evidence="6">
    <location>
        <begin position="158"/>
        <end position="167"/>
    </location>
</feature>
<keyword evidence="1 4" id="KW-0479">Metal-binding</keyword>
<dbReference type="GO" id="GO:0003723">
    <property type="term" value="F:RNA binding"/>
    <property type="evidence" value="ECO:0007669"/>
    <property type="project" value="UniProtKB-UniRule"/>
</dbReference>
<evidence type="ECO:0000256" key="4">
    <source>
        <dbReference type="PROSITE-ProRule" id="PRU00175"/>
    </source>
</evidence>
<dbReference type="PANTHER" id="PTHR48027">
    <property type="entry name" value="HETEROGENEOUS NUCLEAR RIBONUCLEOPROTEIN 87F-RELATED"/>
    <property type="match status" value="1"/>
</dbReference>
<dbReference type="SUPFAM" id="SSF48371">
    <property type="entry name" value="ARM repeat"/>
    <property type="match status" value="1"/>
</dbReference>